<protein>
    <submittedName>
        <fullName evidence="2">Uncharacterized protein</fullName>
    </submittedName>
</protein>
<accession>C1L8T1</accession>
<evidence type="ECO:0000256" key="1">
    <source>
        <dbReference type="SAM" id="Phobius"/>
    </source>
</evidence>
<reference evidence="2" key="1">
    <citation type="journal article" date="2009" name="Nature">
        <title>The Schistosoma japonicum genome reveals features of host-parasite interplay.</title>
        <authorList>
            <person name="Liu F."/>
            <person name="Zhou Y."/>
            <person name="Wang Z.Q."/>
            <person name="Lu G."/>
            <person name="Zheng H."/>
            <person name="Brindley P.J."/>
            <person name="McManus D.P."/>
            <person name="Blair D."/>
            <person name="Zhang Q.H."/>
            <person name="Zhong Y."/>
            <person name="Wang S."/>
            <person name="Han Z.G."/>
            <person name="Chen Z."/>
        </authorList>
    </citation>
    <scope>NUCLEOTIDE SEQUENCE</scope>
    <source>
        <strain evidence="2">Anhui</strain>
    </source>
</reference>
<keyword evidence="1" id="KW-0472">Membrane</keyword>
<feature type="transmembrane region" description="Helical" evidence="1">
    <location>
        <begin position="30"/>
        <end position="52"/>
    </location>
</feature>
<proteinExistence type="evidence at transcript level"/>
<evidence type="ECO:0000313" key="2">
    <source>
        <dbReference type="EMBL" id="CAX71109.1"/>
    </source>
</evidence>
<dbReference type="EMBL" id="FN315377">
    <property type="protein sequence ID" value="CAX71109.1"/>
    <property type="molecule type" value="mRNA"/>
</dbReference>
<name>C1L8T1_SCHJA</name>
<keyword evidence="1" id="KW-1133">Transmembrane helix</keyword>
<dbReference type="AlphaFoldDB" id="C1L8T1"/>
<sequence length="97" mass="11357">MLSVSNPLVLARRNYGLLAFRFADHSKASIVYSTMLSLLSAPAGLIVIYYAYKNEKHHRENEREGRIHPHLSERDQKTSVGQWENWLYRQYFKIAFG</sequence>
<keyword evidence="1" id="KW-0812">Transmembrane</keyword>
<organism evidence="2">
    <name type="scientific">Schistosoma japonicum</name>
    <name type="common">Blood fluke</name>
    <dbReference type="NCBI Taxonomy" id="6182"/>
    <lineage>
        <taxon>Eukaryota</taxon>
        <taxon>Metazoa</taxon>
        <taxon>Spiralia</taxon>
        <taxon>Lophotrochozoa</taxon>
        <taxon>Platyhelminthes</taxon>
        <taxon>Trematoda</taxon>
        <taxon>Digenea</taxon>
        <taxon>Strigeidida</taxon>
        <taxon>Schistosomatoidea</taxon>
        <taxon>Schistosomatidae</taxon>
        <taxon>Schistosoma</taxon>
    </lineage>
</organism>
<reference evidence="2" key="2">
    <citation type="submission" date="2009-03" db="EMBL/GenBank/DDBJ databases">
        <authorList>
            <person name="Gang L."/>
        </authorList>
    </citation>
    <scope>NUCLEOTIDE SEQUENCE</scope>
    <source>
        <strain evidence="2">Anhui</strain>
    </source>
</reference>